<keyword evidence="4" id="KW-1185">Reference proteome</keyword>
<organism evidence="3 4">
    <name type="scientific">Dryococelus australis</name>
    <dbReference type="NCBI Taxonomy" id="614101"/>
    <lineage>
        <taxon>Eukaryota</taxon>
        <taxon>Metazoa</taxon>
        <taxon>Ecdysozoa</taxon>
        <taxon>Arthropoda</taxon>
        <taxon>Hexapoda</taxon>
        <taxon>Insecta</taxon>
        <taxon>Pterygota</taxon>
        <taxon>Neoptera</taxon>
        <taxon>Polyneoptera</taxon>
        <taxon>Phasmatodea</taxon>
        <taxon>Verophasmatodea</taxon>
        <taxon>Anareolatae</taxon>
        <taxon>Phasmatidae</taxon>
        <taxon>Eurycanthinae</taxon>
        <taxon>Dryococelus</taxon>
    </lineage>
</organism>
<keyword evidence="1" id="KW-0175">Coiled coil</keyword>
<feature type="region of interest" description="Disordered" evidence="2">
    <location>
        <begin position="44"/>
        <end position="71"/>
    </location>
</feature>
<evidence type="ECO:0000256" key="1">
    <source>
        <dbReference type="SAM" id="Coils"/>
    </source>
</evidence>
<feature type="compositionally biased region" description="Basic and acidic residues" evidence="2">
    <location>
        <begin position="47"/>
        <end position="58"/>
    </location>
</feature>
<feature type="coiled-coil region" evidence="1">
    <location>
        <begin position="127"/>
        <end position="154"/>
    </location>
</feature>
<feature type="region of interest" description="Disordered" evidence="2">
    <location>
        <begin position="180"/>
        <end position="199"/>
    </location>
</feature>
<comment type="caution">
    <text evidence="3">The sequence shown here is derived from an EMBL/GenBank/DDBJ whole genome shotgun (WGS) entry which is preliminary data.</text>
</comment>
<accession>A0ABQ9ICA9</accession>
<evidence type="ECO:0000313" key="4">
    <source>
        <dbReference type="Proteomes" id="UP001159363"/>
    </source>
</evidence>
<dbReference type="EMBL" id="JARBHB010000002">
    <property type="protein sequence ID" value="KAJ8894312.1"/>
    <property type="molecule type" value="Genomic_DNA"/>
</dbReference>
<gene>
    <name evidence="3" type="ORF">PR048_006932</name>
</gene>
<evidence type="ECO:0000313" key="3">
    <source>
        <dbReference type="EMBL" id="KAJ8894312.1"/>
    </source>
</evidence>
<feature type="compositionally biased region" description="Basic and acidic residues" evidence="2">
    <location>
        <begin position="180"/>
        <end position="189"/>
    </location>
</feature>
<evidence type="ECO:0000256" key="2">
    <source>
        <dbReference type="SAM" id="MobiDB-lite"/>
    </source>
</evidence>
<name>A0ABQ9ICA9_9NEOP</name>
<sequence>MLLDSNHNETFWDIPQYPGQQSNYKEGMRRKILAQYMADNKYLKTSSMREEREGEPIRGRQQLENSDVEHSETTISVQGTDAKLVMEKQSTPAIQSDIQQYTPRVTISRGQIQSQMQAYIKPILEMIDELKDSNASLEQVLSEVRTNINEVRTNSAALVQSMTGVKINTATLEYSIGETRQTENMEKEPSAGTTMPKNNETTALTQQNTEASNVSLQPEQHTQCNFSHTHKGDICNPQHIRLCNTAATIQHPAQYWSKDSPVYNGKSPETPVAFLRQLGYYCYYSTVTESDIMKCLGTSCKATVYYWLEVNKHKFINYAEFKQTFIAHFWSMQTQITFRTQLKAEEYEPKRRRLIEEHLSVMYERTRNLEPQMSDTIISLAPTNVQWTTYPVNMQATMLSEEIWVALNNEVLTAYDGEVRLVWSSTGMKVCNIAGLNYDHAAGKFLLVVAGANAPKGRLCVLPNSFGLERMDGVYIMSDCDKISTAVVSQRVYRKRAGTFKCSADGNEDHVCEAKIAEQFREPKSTARRRRGKRQPDICIASWPEWSGCFLHIGRPMVGLLPRYCDYNIAISPYRSATRDTVDKTRQRANSVASLWWLLIVRETGNPRETRRPATLRSSELPIYLCWASENALGRGEIYCSAPRDGLLGSSGTFPPCVSIFACPSLPTQPDCEVRTCHVTRNLMRSPPCVLEPYYPAASKIRLLPICHLLRSSRWPSCSRQSLTVPAKLPLLFRGRPHTLLSGGDYGAVPECKGGETEDPRENPPTSGIVRHDSHIFLKLGVTRSGIESCSLWWETSRLTAQPPRPLSGKEHSLVTPEFSHVGIVPDDAAGRLGFLEVLPSPPAFPCLILLHSHLASPSSALETSLFRVARISSLTIPG</sequence>
<reference evidence="3 4" key="1">
    <citation type="submission" date="2023-02" db="EMBL/GenBank/DDBJ databases">
        <title>LHISI_Scaffold_Assembly.</title>
        <authorList>
            <person name="Stuart O.P."/>
            <person name="Cleave R."/>
            <person name="Magrath M.J.L."/>
            <person name="Mikheyev A.S."/>
        </authorList>
    </citation>
    <scope>NUCLEOTIDE SEQUENCE [LARGE SCALE GENOMIC DNA]</scope>
    <source>
        <strain evidence="3">Daus_M_001</strain>
        <tissue evidence="3">Leg muscle</tissue>
    </source>
</reference>
<protein>
    <submittedName>
        <fullName evidence="3">Uncharacterized protein</fullName>
    </submittedName>
</protein>
<dbReference type="Proteomes" id="UP001159363">
    <property type="component" value="Chromosome 2"/>
</dbReference>
<proteinExistence type="predicted"/>